<dbReference type="AlphaFoldDB" id="A0A108UDB3"/>
<keyword evidence="5 6" id="KW-0472">Membrane</keyword>
<dbReference type="InterPro" id="IPR036259">
    <property type="entry name" value="MFS_trans_sf"/>
</dbReference>
<evidence type="ECO:0000256" key="4">
    <source>
        <dbReference type="ARBA" id="ARBA00022989"/>
    </source>
</evidence>
<sequence>MHASSSAPAARKGLPVALYALTVGAFGIGTTEFVIMGLLLQVAADLQVGLAAAGLLISGYALGVFVGAPVLTIATGRMPRKAVLVALMVIFTLGNIVCAIAPNYTVLMIARVITSLAHGTFFGVGAVVATGLVPADKKASAISIMFTGLTVATLLGVPAGAWLGLHYGWRSTFWAVSAIGVIATIVIATLVPKDKTKPEPVALRREVKAVVHPQVLLGLAMTVLGFAGVFTVYTFIQPILTRISGFSEAAVSPILLVFGVGMILGNIVGGRLADKRLTPALIGTLIALAVVLGVMTFALHNPIAAIAFVGLLGVAAFATVPPLQLWVLQKTDPAGQNLASSLNIGAFNLGNALGAWLGGAVIEHGPGLGAVTWVAALVTLSGLVLAVWAARLDRPGRLSTHGDADASDVDDAAAAAACAAV</sequence>
<keyword evidence="3 6" id="KW-0812">Transmembrane</keyword>
<feature type="transmembrane region" description="Helical" evidence="6">
    <location>
        <begin position="171"/>
        <end position="192"/>
    </location>
</feature>
<keyword evidence="9" id="KW-1185">Reference proteome</keyword>
<dbReference type="InterPro" id="IPR011701">
    <property type="entry name" value="MFS"/>
</dbReference>
<dbReference type="EMBL" id="JAJA02000001">
    <property type="protein sequence ID" value="KWS07079.1"/>
    <property type="molecule type" value="Genomic_DNA"/>
</dbReference>
<evidence type="ECO:0000256" key="6">
    <source>
        <dbReference type="SAM" id="Phobius"/>
    </source>
</evidence>
<dbReference type="PANTHER" id="PTHR43124">
    <property type="entry name" value="PURINE EFFLUX PUMP PBUE"/>
    <property type="match status" value="1"/>
</dbReference>
<dbReference type="SUPFAM" id="SSF103473">
    <property type="entry name" value="MFS general substrate transporter"/>
    <property type="match status" value="1"/>
</dbReference>
<dbReference type="InterPro" id="IPR050189">
    <property type="entry name" value="MFS_Efflux_Transporters"/>
</dbReference>
<comment type="subcellular location">
    <subcellularLocation>
        <location evidence="1">Cell membrane</location>
        <topology evidence="1">Multi-pass membrane protein</topology>
    </subcellularLocation>
</comment>
<reference evidence="8 9" key="1">
    <citation type="journal article" date="2014" name="Genome Announc.">
        <title>Draft Genome Sequence of Lysobacter capsici AZ78, a Bacterium Antagonistic to Plant-Pathogenic Oomycetes.</title>
        <authorList>
            <person name="Puopolo G."/>
            <person name="Sonego P."/>
            <person name="Engelen K."/>
            <person name="Pertot I."/>
        </authorList>
    </citation>
    <scope>NUCLEOTIDE SEQUENCE [LARGE SCALE GENOMIC DNA]</scope>
    <source>
        <strain evidence="8 9">AZ78</strain>
    </source>
</reference>
<feature type="transmembrane region" description="Helical" evidence="6">
    <location>
        <begin position="305"/>
        <end position="328"/>
    </location>
</feature>
<dbReference type="GO" id="GO:0005886">
    <property type="term" value="C:plasma membrane"/>
    <property type="evidence" value="ECO:0007669"/>
    <property type="project" value="UniProtKB-SubCell"/>
</dbReference>
<feature type="transmembrane region" description="Helical" evidence="6">
    <location>
        <begin position="368"/>
        <end position="390"/>
    </location>
</feature>
<dbReference type="RefSeq" id="WP_201025517.1">
    <property type="nucleotide sequence ID" value="NZ_JAJA02000001.1"/>
</dbReference>
<name>A0A108UDB3_9GAMM</name>
<keyword evidence="2" id="KW-1003">Cell membrane</keyword>
<feature type="transmembrane region" description="Helical" evidence="6">
    <location>
        <begin position="16"/>
        <end position="40"/>
    </location>
</feature>
<comment type="caution">
    <text evidence="8">The sequence shown here is derived from an EMBL/GenBank/DDBJ whole genome shotgun (WGS) entry which is preliminary data.</text>
</comment>
<feature type="transmembrane region" description="Helical" evidence="6">
    <location>
        <begin position="83"/>
        <end position="102"/>
    </location>
</feature>
<proteinExistence type="predicted"/>
<feature type="transmembrane region" description="Helical" evidence="6">
    <location>
        <begin position="46"/>
        <end position="71"/>
    </location>
</feature>
<dbReference type="Gene3D" id="1.20.1250.20">
    <property type="entry name" value="MFS general substrate transporter like domains"/>
    <property type="match status" value="1"/>
</dbReference>
<gene>
    <name evidence="8" type="ORF">AZ78_4639</name>
</gene>
<evidence type="ECO:0000313" key="8">
    <source>
        <dbReference type="EMBL" id="KWS07079.1"/>
    </source>
</evidence>
<protein>
    <submittedName>
        <fullName evidence="8">Drug efflux protein</fullName>
    </submittedName>
</protein>
<evidence type="ECO:0000259" key="7">
    <source>
        <dbReference type="PROSITE" id="PS50850"/>
    </source>
</evidence>
<accession>A0A108UDB3</accession>
<feature type="transmembrane region" description="Helical" evidence="6">
    <location>
        <begin position="108"/>
        <end position="132"/>
    </location>
</feature>
<feature type="transmembrane region" description="Helical" evidence="6">
    <location>
        <begin position="213"/>
        <end position="236"/>
    </location>
</feature>
<evidence type="ECO:0000256" key="3">
    <source>
        <dbReference type="ARBA" id="ARBA00022692"/>
    </source>
</evidence>
<evidence type="ECO:0000313" key="9">
    <source>
        <dbReference type="Proteomes" id="UP000023435"/>
    </source>
</evidence>
<feature type="transmembrane region" description="Helical" evidence="6">
    <location>
        <begin position="248"/>
        <end position="268"/>
    </location>
</feature>
<evidence type="ECO:0000256" key="5">
    <source>
        <dbReference type="ARBA" id="ARBA00023136"/>
    </source>
</evidence>
<dbReference type="Proteomes" id="UP000023435">
    <property type="component" value="Unassembled WGS sequence"/>
</dbReference>
<feature type="domain" description="Major facilitator superfamily (MFS) profile" evidence="7">
    <location>
        <begin position="17"/>
        <end position="394"/>
    </location>
</feature>
<feature type="transmembrane region" description="Helical" evidence="6">
    <location>
        <begin position="280"/>
        <end position="299"/>
    </location>
</feature>
<keyword evidence="4 6" id="KW-1133">Transmembrane helix</keyword>
<feature type="transmembrane region" description="Helical" evidence="6">
    <location>
        <begin position="340"/>
        <end position="362"/>
    </location>
</feature>
<dbReference type="GO" id="GO:0022857">
    <property type="term" value="F:transmembrane transporter activity"/>
    <property type="evidence" value="ECO:0007669"/>
    <property type="project" value="InterPro"/>
</dbReference>
<dbReference type="Pfam" id="PF07690">
    <property type="entry name" value="MFS_1"/>
    <property type="match status" value="1"/>
</dbReference>
<dbReference type="PANTHER" id="PTHR43124:SF8">
    <property type="entry name" value="INNER MEMBRANE TRANSPORT PROTEIN YDHP"/>
    <property type="match status" value="1"/>
</dbReference>
<feature type="transmembrane region" description="Helical" evidence="6">
    <location>
        <begin position="144"/>
        <end position="165"/>
    </location>
</feature>
<evidence type="ECO:0000256" key="2">
    <source>
        <dbReference type="ARBA" id="ARBA00022475"/>
    </source>
</evidence>
<evidence type="ECO:0000256" key="1">
    <source>
        <dbReference type="ARBA" id="ARBA00004651"/>
    </source>
</evidence>
<dbReference type="CDD" id="cd17324">
    <property type="entry name" value="MFS_NepI_like"/>
    <property type="match status" value="1"/>
</dbReference>
<dbReference type="InterPro" id="IPR020846">
    <property type="entry name" value="MFS_dom"/>
</dbReference>
<organism evidence="8 9">
    <name type="scientific">Lysobacter capsici AZ78</name>
    <dbReference type="NCBI Taxonomy" id="1444315"/>
    <lineage>
        <taxon>Bacteria</taxon>
        <taxon>Pseudomonadati</taxon>
        <taxon>Pseudomonadota</taxon>
        <taxon>Gammaproteobacteria</taxon>
        <taxon>Lysobacterales</taxon>
        <taxon>Lysobacteraceae</taxon>
        <taxon>Lysobacter</taxon>
    </lineage>
</organism>
<dbReference type="PROSITE" id="PS50850">
    <property type="entry name" value="MFS"/>
    <property type="match status" value="1"/>
</dbReference>